<evidence type="ECO:0000256" key="10">
    <source>
        <dbReference type="SAM" id="MobiDB-lite"/>
    </source>
</evidence>
<evidence type="ECO:0000256" key="5">
    <source>
        <dbReference type="ARBA" id="ARBA00022618"/>
    </source>
</evidence>
<evidence type="ECO:0000256" key="2">
    <source>
        <dbReference type="ARBA" id="ARBA00004584"/>
    </source>
</evidence>
<comment type="similarity">
    <text evidence="3">Belongs to the borealin family.</text>
</comment>
<keyword evidence="13" id="KW-1185">Reference proteome</keyword>
<reference evidence="12" key="2">
    <citation type="submission" date="2025-09" db="UniProtKB">
        <authorList>
            <consortium name="Ensembl"/>
        </authorList>
    </citation>
    <scope>IDENTIFICATION</scope>
</reference>
<evidence type="ECO:0000313" key="12">
    <source>
        <dbReference type="Ensembl" id="ENSSLUP00000055023.1"/>
    </source>
</evidence>
<dbReference type="GeneID" id="116039921"/>
<keyword evidence="9" id="KW-0137">Centromere</keyword>
<comment type="subcellular location">
    <subcellularLocation>
        <location evidence="2">Chromosome</location>
        <location evidence="2">Centromere</location>
    </subcellularLocation>
    <subcellularLocation>
        <location evidence="1">Nucleus</location>
    </subcellularLocation>
</comment>
<evidence type="ECO:0000256" key="8">
    <source>
        <dbReference type="ARBA" id="ARBA00023306"/>
    </source>
</evidence>
<keyword evidence="4" id="KW-0158">Chromosome</keyword>
<dbReference type="Gene3D" id="6.10.250.1900">
    <property type="match status" value="1"/>
</dbReference>
<protein>
    <submittedName>
        <fullName evidence="12">Borealin-2-like</fullName>
    </submittedName>
</protein>
<evidence type="ECO:0000256" key="7">
    <source>
        <dbReference type="ARBA" id="ARBA00023242"/>
    </source>
</evidence>
<dbReference type="InterPro" id="IPR018867">
    <property type="entry name" value="Cell_div_borealin"/>
</dbReference>
<organism evidence="12 13">
    <name type="scientific">Sander lucioperca</name>
    <name type="common">Pike-perch</name>
    <name type="synonym">Perca lucioperca</name>
    <dbReference type="NCBI Taxonomy" id="283035"/>
    <lineage>
        <taxon>Eukaryota</taxon>
        <taxon>Metazoa</taxon>
        <taxon>Chordata</taxon>
        <taxon>Craniata</taxon>
        <taxon>Vertebrata</taxon>
        <taxon>Euteleostomi</taxon>
        <taxon>Actinopterygii</taxon>
        <taxon>Neopterygii</taxon>
        <taxon>Teleostei</taxon>
        <taxon>Neoteleostei</taxon>
        <taxon>Acanthomorphata</taxon>
        <taxon>Eupercaria</taxon>
        <taxon>Perciformes</taxon>
        <taxon>Percoidei</taxon>
        <taxon>Percidae</taxon>
        <taxon>Luciopercinae</taxon>
        <taxon>Sander</taxon>
    </lineage>
</organism>
<dbReference type="PANTHER" id="PTHR16040">
    <property type="entry name" value="AUSTRALIN, ISOFORM A-RELATED"/>
    <property type="match status" value="1"/>
</dbReference>
<dbReference type="Proteomes" id="UP000694568">
    <property type="component" value="Unplaced"/>
</dbReference>
<dbReference type="GeneTree" id="ENSGT00390000005970"/>
<name>A0A8D0AJR3_SANLU</name>
<dbReference type="RefSeq" id="XP_031140976.1">
    <property type="nucleotide sequence ID" value="XM_031285116.2"/>
</dbReference>
<dbReference type="GO" id="GO:0000775">
    <property type="term" value="C:chromosome, centromeric region"/>
    <property type="evidence" value="ECO:0007669"/>
    <property type="project" value="UniProtKB-SubCell"/>
</dbReference>
<feature type="domain" description="Borealin N-terminal" evidence="11">
    <location>
        <begin position="27"/>
        <end position="80"/>
    </location>
</feature>
<evidence type="ECO:0000256" key="1">
    <source>
        <dbReference type="ARBA" id="ARBA00004123"/>
    </source>
</evidence>
<dbReference type="GO" id="GO:0000070">
    <property type="term" value="P:mitotic sister chromatid segregation"/>
    <property type="evidence" value="ECO:0007669"/>
    <property type="project" value="TreeGrafter"/>
</dbReference>
<evidence type="ECO:0000313" key="13">
    <source>
        <dbReference type="Proteomes" id="UP000694568"/>
    </source>
</evidence>
<reference evidence="12" key="1">
    <citation type="submission" date="2025-08" db="UniProtKB">
        <authorList>
            <consortium name="Ensembl"/>
        </authorList>
    </citation>
    <scope>IDENTIFICATION</scope>
</reference>
<accession>A0A8D0AJR3</accession>
<evidence type="ECO:0000256" key="3">
    <source>
        <dbReference type="ARBA" id="ARBA00009914"/>
    </source>
</evidence>
<dbReference type="OrthoDB" id="6360905at2759"/>
<proteinExistence type="inferred from homology"/>
<keyword evidence="8" id="KW-0131">Cell cycle</keyword>
<dbReference type="AlphaFoldDB" id="A0A8D0AJR3"/>
<gene>
    <name evidence="12" type="primary">cdca9</name>
</gene>
<dbReference type="Ensembl" id="ENSSLUT00000056633.1">
    <property type="protein sequence ID" value="ENSSLUP00000055023.1"/>
    <property type="gene ID" value="ENSSLUG00000023743.1"/>
</dbReference>
<dbReference type="GO" id="GO:0032133">
    <property type="term" value="C:chromosome passenger complex"/>
    <property type="evidence" value="ECO:0007669"/>
    <property type="project" value="TreeGrafter"/>
</dbReference>
<dbReference type="Pfam" id="PF10444">
    <property type="entry name" value="Nbl1_Borealin_N"/>
    <property type="match status" value="1"/>
</dbReference>
<feature type="region of interest" description="Disordered" evidence="10">
    <location>
        <begin position="101"/>
        <end position="156"/>
    </location>
</feature>
<dbReference type="GO" id="GO:0005634">
    <property type="term" value="C:nucleus"/>
    <property type="evidence" value="ECO:0007669"/>
    <property type="project" value="UniProtKB-SubCell"/>
</dbReference>
<dbReference type="GO" id="GO:0051301">
    <property type="term" value="P:cell division"/>
    <property type="evidence" value="ECO:0007669"/>
    <property type="project" value="UniProtKB-KW"/>
</dbReference>
<dbReference type="GO" id="GO:0051233">
    <property type="term" value="C:spindle midzone"/>
    <property type="evidence" value="ECO:0007669"/>
    <property type="project" value="TreeGrafter"/>
</dbReference>
<keyword evidence="7" id="KW-0539">Nucleus</keyword>
<evidence type="ECO:0000256" key="4">
    <source>
        <dbReference type="ARBA" id="ARBA00022454"/>
    </source>
</evidence>
<evidence type="ECO:0000256" key="9">
    <source>
        <dbReference type="ARBA" id="ARBA00023328"/>
    </source>
</evidence>
<dbReference type="PANTHER" id="PTHR16040:SF10">
    <property type="entry name" value="BOREALIN-2"/>
    <property type="match status" value="1"/>
</dbReference>
<keyword evidence="6" id="KW-0498">Mitosis</keyword>
<dbReference type="InterPro" id="IPR018851">
    <property type="entry name" value="Borealin_N"/>
</dbReference>
<evidence type="ECO:0000259" key="11">
    <source>
        <dbReference type="Pfam" id="PF10444"/>
    </source>
</evidence>
<evidence type="ECO:0000256" key="6">
    <source>
        <dbReference type="ARBA" id="ARBA00022776"/>
    </source>
</evidence>
<keyword evidence="5" id="KW-0132">Cell division</keyword>
<sequence>MPPRRTKNAGKAHVKEQLDREMRRCRLALFIQQFEKEAQERMNELEAKLDNMLSTVDKVFKVELMKMLPSLQNTLIGDLIREEEISASEVSIAMKNESLEMQQPLARVRSKRVKSTDSKPAQKSSSKTAKGGKGTKATRTLGSNSIGGPLLTGKRTRGHLTKANDQTIPTKPKLRSVVSAGDLHCSMAGSAAHVTVTTAQGQTVCFSEETKDEINLDLLDDVAICQMQKLKRLLDYLASRSRCSQ</sequence>